<feature type="region of interest" description="Disordered" evidence="1">
    <location>
        <begin position="184"/>
        <end position="215"/>
    </location>
</feature>
<keyword evidence="3" id="KW-1185">Reference proteome</keyword>
<proteinExistence type="predicted"/>
<dbReference type="AlphaFoldDB" id="A0AAQ3KH95"/>
<evidence type="ECO:0000313" key="3">
    <source>
        <dbReference type="Proteomes" id="UP001327560"/>
    </source>
</evidence>
<name>A0AAQ3KH95_9LILI</name>
<feature type="region of interest" description="Disordered" evidence="1">
    <location>
        <begin position="285"/>
        <end position="332"/>
    </location>
</feature>
<evidence type="ECO:0000256" key="1">
    <source>
        <dbReference type="SAM" id="MobiDB-lite"/>
    </source>
</evidence>
<dbReference type="PANTHER" id="PTHR45621">
    <property type="entry name" value="OS01G0588500 PROTEIN-RELATED"/>
    <property type="match status" value="1"/>
</dbReference>
<dbReference type="Proteomes" id="UP001327560">
    <property type="component" value="Chromosome 5"/>
</dbReference>
<organism evidence="2 3">
    <name type="scientific">Canna indica</name>
    <name type="common">Indian-shot</name>
    <dbReference type="NCBI Taxonomy" id="4628"/>
    <lineage>
        <taxon>Eukaryota</taxon>
        <taxon>Viridiplantae</taxon>
        <taxon>Streptophyta</taxon>
        <taxon>Embryophyta</taxon>
        <taxon>Tracheophyta</taxon>
        <taxon>Spermatophyta</taxon>
        <taxon>Magnoliopsida</taxon>
        <taxon>Liliopsida</taxon>
        <taxon>Zingiberales</taxon>
        <taxon>Cannaceae</taxon>
        <taxon>Canna</taxon>
    </lineage>
</organism>
<feature type="compositionally biased region" description="Basic and acidic residues" evidence="1">
    <location>
        <begin position="309"/>
        <end position="319"/>
    </location>
</feature>
<dbReference type="InterPro" id="IPR050823">
    <property type="entry name" value="Plant_Ser_Thr_Prot_Kinase"/>
</dbReference>
<reference evidence="2 3" key="1">
    <citation type="submission" date="2023-10" db="EMBL/GenBank/DDBJ databases">
        <title>Chromosome-scale genome assembly provides insights into flower coloration mechanisms of Canna indica.</title>
        <authorList>
            <person name="Li C."/>
        </authorList>
    </citation>
    <scope>NUCLEOTIDE SEQUENCE [LARGE SCALE GENOMIC DNA]</scope>
    <source>
        <tissue evidence="2">Flower</tissue>
    </source>
</reference>
<dbReference type="EMBL" id="CP136894">
    <property type="protein sequence ID" value="WOL08419.1"/>
    <property type="molecule type" value="Genomic_DNA"/>
</dbReference>
<accession>A0AAQ3KH95</accession>
<protein>
    <submittedName>
        <fullName evidence="2">Uncharacterized protein</fullName>
    </submittedName>
</protein>
<sequence length="332" mass="37238">MEMAEHGTSASMIDVYVEAIKERQDTEDDDERIGVQDGVPEYDDFDYLLETDGFESMDDDDFVVAMKNMRTYNQLERRVLMKILRLLILVKMSVKGVSIATCYKAKKYAWKMMLGTLKEHYNLILSYMTELKKESEPEQISLRLGVFEMGNCWGGPAKAVPFSSFFSSGDAVSCLGVNSKSASRDRKKLSGSSSKVSAASVPPTPHKNQPPGEHNLVDWARPYLTSKRKIFRILDARLEGQYSLEGAQKAAILALHCLSSQPRHRPIIDQVVSALQQLQDAKDIGRNPQYEQKPNGQNIGDNSSRLVRRRSEEIVKGEVAHPTPSASPLHTK</sequence>
<feature type="compositionally biased region" description="Polar residues" evidence="1">
    <location>
        <begin position="289"/>
        <end position="305"/>
    </location>
</feature>
<gene>
    <name evidence="2" type="ORF">Cni_G17172</name>
</gene>
<feature type="compositionally biased region" description="Low complexity" evidence="1">
    <location>
        <begin position="190"/>
        <end position="201"/>
    </location>
</feature>
<evidence type="ECO:0000313" key="2">
    <source>
        <dbReference type="EMBL" id="WOL08419.1"/>
    </source>
</evidence>
<dbReference type="Gene3D" id="1.10.510.10">
    <property type="entry name" value="Transferase(Phosphotransferase) domain 1"/>
    <property type="match status" value="1"/>
</dbReference>